<dbReference type="Proteomes" id="UP000037175">
    <property type="component" value="Unassembled WGS sequence"/>
</dbReference>
<dbReference type="RefSeq" id="WP_052218535.1">
    <property type="nucleotide sequence ID" value="NZ_LGTE01000019.1"/>
</dbReference>
<dbReference type="PIRSF" id="PIRSF006402">
    <property type="entry name" value="UCP006402_thioredoxin"/>
    <property type="match status" value="1"/>
</dbReference>
<feature type="domain" description="Spermatogenesis-associated protein 20-like TRX" evidence="1">
    <location>
        <begin position="6"/>
        <end position="167"/>
    </location>
</feature>
<sequence length="673" mass="76481">MQTTYTNRLINEKSPYLLQHAHNPVDWYPWGDDAFRKAEKEDKPIFLSIGYSTCHWCHVMERESFEDEEVAAILNKHYVSIKVDREERPDIDTIYMSVCQAMTGHGGWPLTVIMTPDKKPFFAGTYFPKKSARGMPGLTDILIQIADLWRERKKELTESGEKITEAVNSHLFSHTGGDVSKEMLDKAFAYFEENFDRLYGGFGAAPKFPTPHNLTFLLRYWKMSGNGAALEMVEKTLDAMYLGGIYDHIGFGFARYSTDRKWLVPHFEKMLYDNALLAIAYLEAYQATGNRKYAKTAEEIFTYVQRDMISPEGGFYSAEDADSEGEEGKFYVWTPEEVKEVLGDNLGRYFCRDYDITAQGNFESKSIPNLIETGYVEGYEEARKKLFARREQRVHPFKDDKILTAWNGLMIAAMAYGARALGEKKYAEVAANTVNFINKNLRREDRRLLARFRDGEAAFLGYLDDYAFYVWGLIELYEATFEPAYLEQALELNNDMLKLFWDEENGGLFLYGNDAENLITRPKEIYDGALPAGNSVAAVNLFRLARLTGDRQLAERAREQLKAFGGSVAESPMGHSHFLMAVWLDLTPPVDITVVGNRKAGDTEKLLATVNSRFMPEATVILKPPGPEGEKLAQAVAFLRDRQAVNGKATAYVCKNYSCHPPVTDADELEKLL</sequence>
<dbReference type="InterPro" id="IPR012341">
    <property type="entry name" value="6hp_glycosidase-like_sf"/>
</dbReference>
<comment type="caution">
    <text evidence="2">The sequence shown here is derived from an EMBL/GenBank/DDBJ whole genome shotgun (WGS) entry which is preliminary data.</text>
</comment>
<dbReference type="PATRIC" id="fig|281456.6.peg.2550"/>
<dbReference type="InterPro" id="IPR008928">
    <property type="entry name" value="6-hairpin_glycosidase_sf"/>
</dbReference>
<dbReference type="InterPro" id="IPR004879">
    <property type="entry name" value="Ssp411-like_TRX"/>
</dbReference>
<dbReference type="PANTHER" id="PTHR42899">
    <property type="entry name" value="SPERMATOGENESIS-ASSOCIATED PROTEIN 20"/>
    <property type="match status" value="1"/>
</dbReference>
<dbReference type="InterPro" id="IPR036249">
    <property type="entry name" value="Thioredoxin-like_sf"/>
</dbReference>
<protein>
    <recommendedName>
        <fullName evidence="1">Spermatogenesis-associated protein 20-like TRX domain-containing protein</fullName>
    </recommendedName>
</protein>
<dbReference type="Gene3D" id="1.50.10.20">
    <property type="match status" value="1"/>
</dbReference>
<dbReference type="PANTHER" id="PTHR42899:SF1">
    <property type="entry name" value="SPERMATOGENESIS-ASSOCIATED PROTEIN 20"/>
    <property type="match status" value="1"/>
</dbReference>
<accession>A0A0L6W086</accession>
<dbReference type="CDD" id="cd02955">
    <property type="entry name" value="SSP411"/>
    <property type="match status" value="1"/>
</dbReference>
<organism evidence="2 3">
    <name type="scientific">Thermincola ferriacetica</name>
    <dbReference type="NCBI Taxonomy" id="281456"/>
    <lineage>
        <taxon>Bacteria</taxon>
        <taxon>Bacillati</taxon>
        <taxon>Bacillota</taxon>
        <taxon>Clostridia</taxon>
        <taxon>Eubacteriales</taxon>
        <taxon>Thermincolaceae</taxon>
        <taxon>Thermincola</taxon>
    </lineage>
</organism>
<dbReference type="InterPro" id="IPR024705">
    <property type="entry name" value="Ssp411"/>
</dbReference>
<gene>
    <name evidence="2" type="ORF">Tfer_2408</name>
</gene>
<dbReference type="AlphaFoldDB" id="A0A0L6W086"/>
<evidence type="ECO:0000313" key="2">
    <source>
        <dbReference type="EMBL" id="KNZ68920.1"/>
    </source>
</evidence>
<dbReference type="EMBL" id="LGTE01000019">
    <property type="protein sequence ID" value="KNZ68920.1"/>
    <property type="molecule type" value="Genomic_DNA"/>
</dbReference>
<keyword evidence="3" id="KW-1185">Reference proteome</keyword>
<evidence type="ECO:0000259" key="1">
    <source>
        <dbReference type="Pfam" id="PF03190"/>
    </source>
</evidence>
<dbReference type="SUPFAM" id="SSF52833">
    <property type="entry name" value="Thioredoxin-like"/>
    <property type="match status" value="1"/>
</dbReference>
<dbReference type="GO" id="GO:0005975">
    <property type="term" value="P:carbohydrate metabolic process"/>
    <property type="evidence" value="ECO:0007669"/>
    <property type="project" value="InterPro"/>
</dbReference>
<name>A0A0L6W086_9FIRM</name>
<proteinExistence type="predicted"/>
<dbReference type="Pfam" id="PF03190">
    <property type="entry name" value="Thioredox_DsbH"/>
    <property type="match status" value="1"/>
</dbReference>
<dbReference type="Gene3D" id="1.50.10.10">
    <property type="match status" value="1"/>
</dbReference>
<evidence type="ECO:0000313" key="3">
    <source>
        <dbReference type="Proteomes" id="UP000037175"/>
    </source>
</evidence>
<dbReference type="SUPFAM" id="SSF48208">
    <property type="entry name" value="Six-hairpin glycosidases"/>
    <property type="match status" value="1"/>
</dbReference>
<reference evidence="3" key="1">
    <citation type="submission" date="2015-07" db="EMBL/GenBank/DDBJ databases">
        <title>Complete Genome of Thermincola ferriacetica strain Z-0001T.</title>
        <authorList>
            <person name="Lusk B."/>
            <person name="Badalamenti J.P."/>
            <person name="Parameswaran P."/>
            <person name="Bond D.R."/>
            <person name="Torres C.I."/>
        </authorList>
    </citation>
    <scope>NUCLEOTIDE SEQUENCE [LARGE SCALE GENOMIC DNA]</scope>
    <source>
        <strain evidence="3">Z-0001</strain>
    </source>
</reference>
<dbReference type="Gene3D" id="3.40.30.10">
    <property type="entry name" value="Glutaredoxin"/>
    <property type="match status" value="1"/>
</dbReference>